<name>A0A5C7ABK9_9FLAO</name>
<keyword evidence="1" id="KW-0472">Membrane</keyword>
<dbReference type="RefSeq" id="WP_146893990.1">
    <property type="nucleotide sequence ID" value="NZ_VORX01000008.1"/>
</dbReference>
<protein>
    <submittedName>
        <fullName evidence="2">Uncharacterized protein</fullName>
    </submittedName>
</protein>
<evidence type="ECO:0000256" key="1">
    <source>
        <dbReference type="SAM" id="Phobius"/>
    </source>
</evidence>
<evidence type="ECO:0000313" key="3">
    <source>
        <dbReference type="Proteomes" id="UP000321734"/>
    </source>
</evidence>
<gene>
    <name evidence="2" type="ORF">ES711_14335</name>
</gene>
<dbReference type="Proteomes" id="UP000321734">
    <property type="component" value="Unassembled WGS sequence"/>
</dbReference>
<dbReference type="EMBL" id="VORX01000008">
    <property type="protein sequence ID" value="TXE06006.1"/>
    <property type="molecule type" value="Genomic_DNA"/>
</dbReference>
<comment type="caution">
    <text evidence="2">The sequence shown here is derived from an EMBL/GenBank/DDBJ whole genome shotgun (WGS) entry which is preliminary data.</text>
</comment>
<proteinExistence type="predicted"/>
<feature type="transmembrane region" description="Helical" evidence="1">
    <location>
        <begin position="9"/>
        <end position="31"/>
    </location>
</feature>
<feature type="transmembrane region" description="Helical" evidence="1">
    <location>
        <begin position="37"/>
        <end position="56"/>
    </location>
</feature>
<evidence type="ECO:0000313" key="2">
    <source>
        <dbReference type="EMBL" id="TXE06006.1"/>
    </source>
</evidence>
<dbReference type="AlphaFoldDB" id="A0A5C7ABK9"/>
<keyword evidence="3" id="KW-1185">Reference proteome</keyword>
<organism evidence="2 3">
    <name type="scientific">Gelidibacter salicanalis</name>
    <dbReference type="NCBI Taxonomy" id="291193"/>
    <lineage>
        <taxon>Bacteria</taxon>
        <taxon>Pseudomonadati</taxon>
        <taxon>Bacteroidota</taxon>
        <taxon>Flavobacteriia</taxon>
        <taxon>Flavobacteriales</taxon>
        <taxon>Flavobacteriaceae</taxon>
        <taxon>Gelidibacter</taxon>
    </lineage>
</organism>
<keyword evidence="1" id="KW-0812">Transmembrane</keyword>
<reference evidence="2 3" key="1">
    <citation type="submission" date="2019-08" db="EMBL/GenBank/DDBJ databases">
        <title>Genome sequence of Gelidibacter salicanalis IC162T.</title>
        <authorList>
            <person name="Bowman J.P."/>
        </authorList>
    </citation>
    <scope>NUCLEOTIDE SEQUENCE [LARGE SCALE GENOMIC DNA]</scope>
    <source>
        <strain evidence="2 3">IC162</strain>
    </source>
</reference>
<accession>A0A5C7ABK9</accession>
<keyword evidence="1" id="KW-1133">Transmembrane helix</keyword>
<dbReference type="OrthoDB" id="1135057at2"/>
<sequence>MPEVSKKRVLIAALIGGSIFCIVVLIFDYILGRGIRWERLAFYFPFAVVVYGYLSYRNFKKQQKK</sequence>